<gene>
    <name evidence="2" type="ORF">DesfrDRAFT_2271</name>
</gene>
<dbReference type="SMART" id="SM00518">
    <property type="entry name" value="AP2Ec"/>
    <property type="match status" value="1"/>
</dbReference>
<dbReference type="GO" id="GO:0008270">
    <property type="term" value="F:zinc ion binding"/>
    <property type="evidence" value="ECO:0007669"/>
    <property type="project" value="InterPro"/>
</dbReference>
<feature type="domain" description="Xylose isomerase-like TIM barrel" evidence="1">
    <location>
        <begin position="28"/>
        <end position="254"/>
    </location>
</feature>
<name>E1JXC2_SOLFR</name>
<evidence type="ECO:0000259" key="1">
    <source>
        <dbReference type="Pfam" id="PF01261"/>
    </source>
</evidence>
<dbReference type="SUPFAM" id="SSF51658">
    <property type="entry name" value="Xylose isomerase-like"/>
    <property type="match status" value="1"/>
</dbReference>
<dbReference type="FunFam" id="3.20.20.150:FF:000017">
    <property type="entry name" value="Endonuclease IV related protein"/>
    <property type="match status" value="1"/>
</dbReference>
<dbReference type="STRING" id="596151.DesfrDRAFT_2271"/>
<dbReference type="Proteomes" id="UP000006250">
    <property type="component" value="Unassembled WGS sequence"/>
</dbReference>
<reference evidence="2 3" key="1">
    <citation type="submission" date="2010-08" db="EMBL/GenBank/DDBJ databases">
        <title>The draft genome of Desulfovibrio fructosovorans JJ.</title>
        <authorList>
            <consortium name="US DOE Joint Genome Institute (JGI-PGF)"/>
            <person name="Lucas S."/>
            <person name="Copeland A."/>
            <person name="Lapidus A."/>
            <person name="Cheng J.-F."/>
            <person name="Bruce D."/>
            <person name="Goodwin L."/>
            <person name="Pitluck S."/>
            <person name="Land M.L."/>
            <person name="Hauser L."/>
            <person name="Chang Y.-J."/>
            <person name="Jeffries C."/>
            <person name="Wall J.D."/>
            <person name="Stahl D.A."/>
            <person name="Arkin A.P."/>
            <person name="Dehal P."/>
            <person name="Stolyar S.M."/>
            <person name="Hazen T.C."/>
            <person name="Woyke T.J."/>
        </authorList>
    </citation>
    <scope>NUCLEOTIDE SEQUENCE [LARGE SCALE GENOMIC DNA]</scope>
    <source>
        <strain evidence="2 3">JJ</strain>
    </source>
</reference>
<keyword evidence="2" id="KW-0413">Isomerase</keyword>
<dbReference type="CDD" id="cd00019">
    <property type="entry name" value="AP2Ec"/>
    <property type="match status" value="1"/>
</dbReference>
<dbReference type="GO" id="GO:0016853">
    <property type="term" value="F:isomerase activity"/>
    <property type="evidence" value="ECO:0007669"/>
    <property type="project" value="UniProtKB-KW"/>
</dbReference>
<evidence type="ECO:0000313" key="2">
    <source>
        <dbReference type="EMBL" id="EFL50899.1"/>
    </source>
</evidence>
<dbReference type="AlphaFoldDB" id="E1JXC2"/>
<accession>E1JXC2</accession>
<dbReference type="InterPro" id="IPR001719">
    <property type="entry name" value="AP_endonuc_2"/>
</dbReference>
<dbReference type="PANTHER" id="PTHR21445:SF0">
    <property type="entry name" value="APURINIC-APYRIMIDINIC ENDONUCLEASE"/>
    <property type="match status" value="1"/>
</dbReference>
<sequence>MDTLLFGISGLPRGDGKQKFAYPTAIPYLRRLGLDAMELPFVRSVNVTEKNRDAILRSKEENDFYLSAHASYYINLNAASPDKREASLDRIRQGARALAMVGGRSLVFHPGFYLGQPPEQAYATIRDNLRALPDMGVDYRLETTGKGTQFGTVAELLDLSRDVPTCKPCIDFSHIHARGNGALTRTADFGKVLRAVADALGPEALNDMHIHISGIEYGPKGEKRHLGLRESDFNYKACLRALREYAVKGCVICEDSLLEYDALLLKKTYNAL</sequence>
<dbReference type="GO" id="GO:0006284">
    <property type="term" value="P:base-excision repair"/>
    <property type="evidence" value="ECO:0007669"/>
    <property type="project" value="TreeGrafter"/>
</dbReference>
<comment type="caution">
    <text evidence="2">The sequence shown here is derived from an EMBL/GenBank/DDBJ whole genome shotgun (WGS) entry which is preliminary data.</text>
</comment>
<dbReference type="InterPro" id="IPR036237">
    <property type="entry name" value="Xyl_isomerase-like_sf"/>
</dbReference>
<dbReference type="GO" id="GO:0008081">
    <property type="term" value="F:phosphoric diester hydrolase activity"/>
    <property type="evidence" value="ECO:0007669"/>
    <property type="project" value="TreeGrafter"/>
</dbReference>
<dbReference type="RefSeq" id="WP_005993948.1">
    <property type="nucleotide sequence ID" value="NZ_AECZ01000014.1"/>
</dbReference>
<protein>
    <submittedName>
        <fullName evidence="2">Xylose isomerase domain protein TIM barrel</fullName>
    </submittedName>
</protein>
<evidence type="ECO:0000313" key="3">
    <source>
        <dbReference type="Proteomes" id="UP000006250"/>
    </source>
</evidence>
<dbReference type="Pfam" id="PF01261">
    <property type="entry name" value="AP_endonuc_2"/>
    <property type="match status" value="1"/>
</dbReference>
<keyword evidence="3" id="KW-1185">Reference proteome</keyword>
<dbReference type="GO" id="GO:0003677">
    <property type="term" value="F:DNA binding"/>
    <property type="evidence" value="ECO:0007669"/>
    <property type="project" value="InterPro"/>
</dbReference>
<proteinExistence type="predicted"/>
<dbReference type="InterPro" id="IPR013022">
    <property type="entry name" value="Xyl_isomerase-like_TIM-brl"/>
</dbReference>
<dbReference type="OrthoDB" id="9805666at2"/>
<dbReference type="Gene3D" id="3.20.20.150">
    <property type="entry name" value="Divalent-metal-dependent TIM barrel enzymes"/>
    <property type="match status" value="1"/>
</dbReference>
<dbReference type="eggNOG" id="COG0648">
    <property type="taxonomic scope" value="Bacteria"/>
</dbReference>
<dbReference type="EMBL" id="AECZ01000014">
    <property type="protein sequence ID" value="EFL50899.1"/>
    <property type="molecule type" value="Genomic_DNA"/>
</dbReference>
<organism evidence="2 3">
    <name type="scientific">Solidesulfovibrio fructosivorans JJ]</name>
    <dbReference type="NCBI Taxonomy" id="596151"/>
    <lineage>
        <taxon>Bacteria</taxon>
        <taxon>Pseudomonadati</taxon>
        <taxon>Thermodesulfobacteriota</taxon>
        <taxon>Desulfovibrionia</taxon>
        <taxon>Desulfovibrionales</taxon>
        <taxon>Desulfovibrionaceae</taxon>
        <taxon>Solidesulfovibrio</taxon>
    </lineage>
</organism>
<dbReference type="PANTHER" id="PTHR21445">
    <property type="entry name" value="ENDONUCLEASE IV ENDODEOXYRIBONUCLEASE IV"/>
    <property type="match status" value="1"/>
</dbReference>
<dbReference type="GO" id="GO:0003906">
    <property type="term" value="F:DNA-(apurinic or apyrimidinic site) endonuclease activity"/>
    <property type="evidence" value="ECO:0007669"/>
    <property type="project" value="TreeGrafter"/>
</dbReference>